<evidence type="ECO:0000256" key="6">
    <source>
        <dbReference type="ARBA" id="ARBA00011738"/>
    </source>
</evidence>
<keyword evidence="14" id="KW-0486">Methionine biosynthesis</keyword>
<name>A0ABY8MDX4_9SPIO</name>
<evidence type="ECO:0000256" key="3">
    <source>
        <dbReference type="ARBA" id="ARBA00005076"/>
    </source>
</evidence>
<reference evidence="17 18" key="1">
    <citation type="submission" date="2023-04" db="EMBL/GenBank/DDBJ databases">
        <title>Spirochaete genome identified in red abalone sample constitutes a novel genus.</title>
        <authorList>
            <person name="Sharma S.P."/>
            <person name="Purcell C.M."/>
            <person name="Hyde J.R."/>
            <person name="Severin A.J."/>
        </authorList>
    </citation>
    <scope>NUCLEOTIDE SEQUENCE [LARGE SCALE GENOMIC DNA]</scope>
    <source>
        <strain evidence="17 18">SP-2023</strain>
    </source>
</reference>
<comment type="subunit">
    <text evidence="6">Homodimer.</text>
</comment>
<evidence type="ECO:0000256" key="12">
    <source>
        <dbReference type="ARBA" id="ARBA00023002"/>
    </source>
</evidence>
<dbReference type="InterPro" id="IPR036291">
    <property type="entry name" value="NAD(P)-bd_dom_sf"/>
</dbReference>
<evidence type="ECO:0000256" key="5">
    <source>
        <dbReference type="ARBA" id="ARBA00010584"/>
    </source>
</evidence>
<dbReference type="CDD" id="cd18131">
    <property type="entry name" value="ASADH_C_bac_euk_like"/>
    <property type="match status" value="1"/>
</dbReference>
<keyword evidence="18" id="KW-1185">Reference proteome</keyword>
<dbReference type="GO" id="GO:0004073">
    <property type="term" value="F:aspartate-semialdehyde dehydrogenase activity"/>
    <property type="evidence" value="ECO:0007669"/>
    <property type="project" value="UniProtKB-EC"/>
</dbReference>
<keyword evidence="13" id="KW-0457">Lysine biosynthesis</keyword>
<dbReference type="InterPro" id="IPR000319">
    <property type="entry name" value="Asp-semialdehyde_DH_CS"/>
</dbReference>
<evidence type="ECO:0000256" key="4">
    <source>
        <dbReference type="ARBA" id="ARBA00005097"/>
    </source>
</evidence>
<evidence type="ECO:0000256" key="9">
    <source>
        <dbReference type="ARBA" id="ARBA00022697"/>
    </source>
</evidence>
<dbReference type="EC" id="1.2.1.11" evidence="7"/>
<evidence type="ECO:0000256" key="14">
    <source>
        <dbReference type="ARBA" id="ARBA00023167"/>
    </source>
</evidence>
<comment type="similarity">
    <text evidence="5">Belongs to the aspartate-semialdehyde dehydrogenase family.</text>
</comment>
<comment type="catalytic activity">
    <reaction evidence="15">
        <text>L-aspartate 4-semialdehyde + phosphate + NADP(+) = 4-phospho-L-aspartate + NADPH + H(+)</text>
        <dbReference type="Rhea" id="RHEA:24284"/>
        <dbReference type="ChEBI" id="CHEBI:15378"/>
        <dbReference type="ChEBI" id="CHEBI:43474"/>
        <dbReference type="ChEBI" id="CHEBI:57535"/>
        <dbReference type="ChEBI" id="CHEBI:57783"/>
        <dbReference type="ChEBI" id="CHEBI:58349"/>
        <dbReference type="ChEBI" id="CHEBI:537519"/>
        <dbReference type="EC" id="1.2.1.11"/>
    </reaction>
</comment>
<keyword evidence="8" id="KW-0028">Amino-acid biosynthesis</keyword>
<comment type="pathway">
    <text evidence="4">Amino-acid biosynthesis; L-threonine biosynthesis; L-threonine from L-aspartate: step 2/5.</text>
</comment>
<gene>
    <name evidence="17" type="ORF">P0082_06580</name>
</gene>
<dbReference type="Pfam" id="PF02774">
    <property type="entry name" value="Semialdhyde_dhC"/>
    <property type="match status" value="1"/>
</dbReference>
<dbReference type="Gene3D" id="3.40.50.720">
    <property type="entry name" value="NAD(P)-binding Rossmann-like Domain"/>
    <property type="match status" value="1"/>
</dbReference>
<dbReference type="Gene3D" id="3.30.360.10">
    <property type="entry name" value="Dihydrodipicolinate Reductase, domain 2"/>
    <property type="match status" value="1"/>
</dbReference>
<dbReference type="InterPro" id="IPR012280">
    <property type="entry name" value="Semialdhyde_DH_dimer_dom"/>
</dbReference>
<evidence type="ECO:0000313" key="18">
    <source>
        <dbReference type="Proteomes" id="UP001228690"/>
    </source>
</evidence>
<dbReference type="RefSeq" id="WP_326926314.1">
    <property type="nucleotide sequence ID" value="NZ_CP123443.1"/>
</dbReference>
<dbReference type="SUPFAM" id="SSF55347">
    <property type="entry name" value="Glyceraldehyde-3-phosphate dehydrogenase-like, C-terminal domain"/>
    <property type="match status" value="1"/>
</dbReference>
<evidence type="ECO:0000256" key="10">
    <source>
        <dbReference type="ARBA" id="ARBA00022857"/>
    </source>
</evidence>
<dbReference type="InterPro" id="IPR000534">
    <property type="entry name" value="Semialdehyde_DH_NAD-bd"/>
</dbReference>
<dbReference type="PANTHER" id="PTHR46278:SF2">
    <property type="entry name" value="ASPARTATE-SEMIALDEHYDE DEHYDROGENASE"/>
    <property type="match status" value="1"/>
</dbReference>
<feature type="domain" description="Semialdehyde dehydrogenase NAD-binding" evidence="16">
    <location>
        <begin position="2"/>
        <end position="116"/>
    </location>
</feature>
<sequence>MNVGIVGVSGAVGETLLALFERHEPETTRLQLFGSKRSAGRRVDYQGSGLQVQEFGVERVSDCEVLFLCVSGDFAKKYARELAKRSIVIDNSSALRYDEDVPLLVAPVNAAAYCGQRLLANANCSTAVALMALAPLEALAGIESVQLATYQAASGAGRPAMDELVEKTSGFMGYGVDDTSAHFRHNLAYNVIPQIDQFQENGYTKEEMKLVWELQKIMQRPDIKVSATCVRVPTLRSHAEAITVRLRRAVSLAEVREAWGHGLSRGPGQDAGSGGLRVVDEPGEYLYPMPLHSSGQYAVEVGRLRHNLVYGDSGLDFFVSGDQLLRGAALNAYEIYCLTQGRAFPSAV</sequence>
<dbReference type="SMART" id="SM00859">
    <property type="entry name" value="Semialdhyde_dh"/>
    <property type="match status" value="1"/>
</dbReference>
<proteinExistence type="inferred from homology"/>
<dbReference type="EMBL" id="CP123443">
    <property type="protein sequence ID" value="WGK68147.1"/>
    <property type="molecule type" value="Genomic_DNA"/>
</dbReference>
<organism evidence="17 18">
    <name type="scientific">Candidatus Haliotispira prima</name>
    <dbReference type="NCBI Taxonomy" id="3034016"/>
    <lineage>
        <taxon>Bacteria</taxon>
        <taxon>Pseudomonadati</taxon>
        <taxon>Spirochaetota</taxon>
        <taxon>Spirochaetia</taxon>
        <taxon>Spirochaetales</taxon>
        <taxon>Spirochaetaceae</taxon>
        <taxon>Candidatus Haliotispira</taxon>
    </lineage>
</organism>
<evidence type="ECO:0000256" key="7">
    <source>
        <dbReference type="ARBA" id="ARBA00013120"/>
    </source>
</evidence>
<accession>A0ABY8MDX4</accession>
<evidence type="ECO:0000256" key="8">
    <source>
        <dbReference type="ARBA" id="ARBA00022605"/>
    </source>
</evidence>
<keyword evidence="9" id="KW-0791">Threonine biosynthesis</keyword>
<keyword evidence="11" id="KW-0220">Diaminopimelate biosynthesis</keyword>
<dbReference type="PANTHER" id="PTHR46278">
    <property type="entry name" value="DEHYDROGENASE, PUTATIVE-RELATED"/>
    <property type="match status" value="1"/>
</dbReference>
<dbReference type="PROSITE" id="PS01103">
    <property type="entry name" value="ASD"/>
    <property type="match status" value="1"/>
</dbReference>
<evidence type="ECO:0000256" key="15">
    <source>
        <dbReference type="ARBA" id="ARBA00047891"/>
    </source>
</evidence>
<dbReference type="Pfam" id="PF01118">
    <property type="entry name" value="Semialdhyde_dh"/>
    <property type="match status" value="1"/>
</dbReference>
<comment type="pathway">
    <text evidence="3">Amino-acid biosynthesis; L-lysine biosynthesis via DAP pathway; (S)-tetrahydrodipicolinate from L-aspartate: step 2/4.</text>
</comment>
<protein>
    <recommendedName>
        <fullName evidence="7">aspartate-semialdehyde dehydrogenase</fullName>
        <ecNumber evidence="7">1.2.1.11</ecNumber>
    </recommendedName>
</protein>
<evidence type="ECO:0000256" key="1">
    <source>
        <dbReference type="ARBA" id="ARBA00002492"/>
    </source>
</evidence>
<keyword evidence="12 17" id="KW-0560">Oxidoreductase</keyword>
<dbReference type="PIRSF" id="PIRSF000148">
    <property type="entry name" value="ASA_dh"/>
    <property type="match status" value="1"/>
</dbReference>
<dbReference type="SUPFAM" id="SSF51735">
    <property type="entry name" value="NAD(P)-binding Rossmann-fold domains"/>
    <property type="match status" value="1"/>
</dbReference>
<evidence type="ECO:0000256" key="13">
    <source>
        <dbReference type="ARBA" id="ARBA00023154"/>
    </source>
</evidence>
<evidence type="ECO:0000259" key="16">
    <source>
        <dbReference type="SMART" id="SM00859"/>
    </source>
</evidence>
<evidence type="ECO:0000313" key="17">
    <source>
        <dbReference type="EMBL" id="WGK68147.1"/>
    </source>
</evidence>
<keyword evidence="10" id="KW-0521">NADP</keyword>
<dbReference type="NCBIfam" id="NF011456">
    <property type="entry name" value="PRK14874.1"/>
    <property type="match status" value="1"/>
</dbReference>
<evidence type="ECO:0000256" key="2">
    <source>
        <dbReference type="ARBA" id="ARBA00005021"/>
    </source>
</evidence>
<evidence type="ECO:0000256" key="11">
    <source>
        <dbReference type="ARBA" id="ARBA00022915"/>
    </source>
</evidence>
<comment type="function">
    <text evidence="1">Catalyzes the NADPH-dependent formation of L-aspartate-semialdehyde (L-ASA) by the reductive dephosphorylation of L-aspartyl-4-phosphate.</text>
</comment>
<comment type="pathway">
    <text evidence="2">Amino-acid biosynthesis; L-methionine biosynthesis via de novo pathway; L-homoserine from L-aspartate: step 2/3.</text>
</comment>
<dbReference type="Proteomes" id="UP001228690">
    <property type="component" value="Chromosome"/>
</dbReference>